<evidence type="ECO:0000313" key="3">
    <source>
        <dbReference type="EMBL" id="KYO03484.1"/>
    </source>
</evidence>
<organism evidence="3 4">
    <name type="scientific">Plasmodium gaboni</name>
    <dbReference type="NCBI Taxonomy" id="647221"/>
    <lineage>
        <taxon>Eukaryota</taxon>
        <taxon>Sar</taxon>
        <taxon>Alveolata</taxon>
        <taxon>Apicomplexa</taxon>
        <taxon>Aconoidasida</taxon>
        <taxon>Haemosporida</taxon>
        <taxon>Plasmodiidae</taxon>
        <taxon>Plasmodium</taxon>
        <taxon>Plasmodium (Laverania)</taxon>
    </lineage>
</organism>
<name>A0A151LWB7_9APIC</name>
<dbReference type="VEuPathDB" id="PlasmoDB:PGABG01_0202800"/>
<sequence>MRGNESYDPLKEGCLSKINNALDKYTMNTLNYNNSNNFTCEENNETFRENTLNMNVTSDEDNELETYSSIILDKINNFKPQDEKIIYEESRREPNIYANMSTLLNFLREQNKMNTLHIKNFIIENFKITEEIKHDKDINNLMRRIEHEEIKELIWTSGKRYFMEIKKIYLLMKKFNKERYFINSNKDILKKYSFKKNKNIKNLLQASIKKKNIQIQKILKQYIILKGYYKKVCNKYKQENELLKTFFSFPKNQSYYLNLKYSPQYCRSNHIYFYSYKKWLRRKRLRRTSHFKQDRYVIQKEYFTNSIFRKYTHHKKRYKEIISDILNDNKLLNLKFKKYEEKYKNKKNKRNKRKKKKKKKKSVQISTKRMKDKKNLDISYKRRNKYIYTHLFLPMRLQKKINSSNCKYLNKGSYKMQAKKERKEKKFIKHGGMHYVEKEEESIINKEEENIMKKKEDHIINKDEEIIMKKKEDHFINKDEENIMKKKEDHIIKIKNAEVKKKKNTLKKKKKKEKKNFSNDNMKEVTKNDDDTNMIKIEEKEKYDHKDEKENMSIGNIEECNKMKDEYDKKENTISDIEKENIILDPKEENIMLDTKKEKLILKEKKKKKNLSRKIKKNKIEDNKDIKENENFNKIYDEENIEEKEKCIIFEEKKKEHNIIAETDSVEMDEMDNIDEQ</sequence>
<dbReference type="EMBL" id="LVLB01000003">
    <property type="protein sequence ID" value="KYO03484.1"/>
    <property type="molecule type" value="Genomic_DNA"/>
</dbReference>
<gene>
    <name evidence="3" type="ORF">PGSY75_0205100</name>
</gene>
<evidence type="ECO:0000256" key="2">
    <source>
        <dbReference type="SAM" id="MobiDB-lite"/>
    </source>
</evidence>
<dbReference type="RefSeq" id="XP_018643708.1">
    <property type="nucleotide sequence ID" value="XM_018783718.1"/>
</dbReference>
<protein>
    <submittedName>
        <fullName evidence="3">Uncharacterized protein</fullName>
    </submittedName>
</protein>
<feature type="coiled-coil region" evidence="1">
    <location>
        <begin position="560"/>
        <end position="621"/>
    </location>
</feature>
<feature type="compositionally biased region" description="Basic residues" evidence="2">
    <location>
        <begin position="502"/>
        <end position="514"/>
    </location>
</feature>
<reference evidence="3 4" key="1">
    <citation type="journal article" date="2016" name="Nat. Commun.">
        <title>Genomes of cryptic chimpanzee Plasmodium species reveal key evolutionary events leading to human malaria.</title>
        <authorList>
            <person name="Sundararaman S.A."/>
            <person name="Plenderleith L.J."/>
            <person name="Liu W."/>
            <person name="Loy D.E."/>
            <person name="Learn G.H."/>
            <person name="Li Y."/>
            <person name="Shaw K.S."/>
            <person name="Ayouba A."/>
            <person name="Peeters M."/>
            <person name="Speede S."/>
            <person name="Shaw G.M."/>
            <person name="Bushman F.D."/>
            <person name="Brisson D."/>
            <person name="Rayner J.C."/>
            <person name="Sharp P.M."/>
            <person name="Hahn B.H."/>
        </authorList>
    </citation>
    <scope>NUCLEOTIDE SEQUENCE [LARGE SCALE GENOMIC DNA]</scope>
    <source>
        <strain evidence="3 4">SY75</strain>
    </source>
</reference>
<dbReference type="VEuPathDB" id="PlasmoDB:PGSY75_0205100"/>
<dbReference type="Proteomes" id="UP000076004">
    <property type="component" value="Chromosome 2"/>
</dbReference>
<dbReference type="KEGG" id="pgab:PGSY75_0205100"/>
<accession>A0A151LWB7</accession>
<proteinExistence type="predicted"/>
<feature type="region of interest" description="Disordered" evidence="2">
    <location>
        <begin position="345"/>
        <end position="366"/>
    </location>
</feature>
<feature type="compositionally biased region" description="Basic and acidic residues" evidence="2">
    <location>
        <begin position="536"/>
        <end position="551"/>
    </location>
</feature>
<evidence type="ECO:0000256" key="1">
    <source>
        <dbReference type="SAM" id="Coils"/>
    </source>
</evidence>
<feature type="compositionally biased region" description="Basic and acidic residues" evidence="2">
    <location>
        <begin position="515"/>
        <end position="530"/>
    </location>
</feature>
<dbReference type="GeneID" id="29774340"/>
<comment type="caution">
    <text evidence="3">The sequence shown here is derived from an EMBL/GenBank/DDBJ whole genome shotgun (WGS) entry which is preliminary data.</text>
</comment>
<dbReference type="AlphaFoldDB" id="A0A151LWB7"/>
<feature type="region of interest" description="Disordered" evidence="2">
    <location>
        <begin position="502"/>
        <end position="551"/>
    </location>
</feature>
<evidence type="ECO:0000313" key="4">
    <source>
        <dbReference type="Proteomes" id="UP000076004"/>
    </source>
</evidence>
<keyword evidence="1" id="KW-0175">Coiled coil</keyword>